<keyword evidence="3" id="KW-1003">Cell membrane</keyword>
<keyword evidence="12" id="KW-1185">Reference proteome</keyword>
<dbReference type="PANTHER" id="PTHR42771:SF2">
    <property type="entry name" value="IRON(3+)-HYDROXAMATE IMPORT ATP-BINDING PROTEIN FHUC"/>
    <property type="match status" value="1"/>
</dbReference>
<evidence type="ECO:0000256" key="9">
    <source>
        <dbReference type="ARBA" id="ARBA00023136"/>
    </source>
</evidence>
<keyword evidence="4" id="KW-0410">Iron transport</keyword>
<organism evidence="11 12">
    <name type="scientific">Natranaerovirga hydrolytica</name>
    <dbReference type="NCBI Taxonomy" id="680378"/>
    <lineage>
        <taxon>Bacteria</taxon>
        <taxon>Bacillati</taxon>
        <taxon>Bacillota</taxon>
        <taxon>Clostridia</taxon>
        <taxon>Lachnospirales</taxon>
        <taxon>Natranaerovirgaceae</taxon>
        <taxon>Natranaerovirga</taxon>
    </lineage>
</organism>
<comment type="caution">
    <text evidence="11">The sequence shown here is derived from an EMBL/GenBank/DDBJ whole genome shotgun (WGS) entry which is preliminary data.</text>
</comment>
<proteinExistence type="predicted"/>
<dbReference type="InterPro" id="IPR003593">
    <property type="entry name" value="AAA+_ATPase"/>
</dbReference>
<dbReference type="SUPFAM" id="SSF52540">
    <property type="entry name" value="P-loop containing nucleoside triphosphate hydrolases"/>
    <property type="match status" value="1"/>
</dbReference>
<feature type="domain" description="ABC transporter" evidence="10">
    <location>
        <begin position="4"/>
        <end position="240"/>
    </location>
</feature>
<dbReference type="InterPro" id="IPR003439">
    <property type="entry name" value="ABC_transporter-like_ATP-bd"/>
</dbReference>
<dbReference type="InterPro" id="IPR027417">
    <property type="entry name" value="P-loop_NTPase"/>
</dbReference>
<reference evidence="11 12" key="1">
    <citation type="submission" date="2019-03" db="EMBL/GenBank/DDBJ databases">
        <title>Genomic Encyclopedia of Type Strains, Phase IV (KMG-IV): sequencing the most valuable type-strain genomes for metagenomic binning, comparative biology and taxonomic classification.</title>
        <authorList>
            <person name="Goeker M."/>
        </authorList>
    </citation>
    <scope>NUCLEOTIDE SEQUENCE [LARGE SCALE GENOMIC DNA]</scope>
    <source>
        <strain evidence="11 12">DSM 24176</strain>
    </source>
</reference>
<protein>
    <submittedName>
        <fullName evidence="11">Iron complex transport system ATP-binding protein</fullName>
    </submittedName>
</protein>
<dbReference type="InterPro" id="IPR017871">
    <property type="entry name" value="ABC_transporter-like_CS"/>
</dbReference>
<keyword evidence="8" id="KW-0406">Ion transport</keyword>
<gene>
    <name evidence="11" type="ORF">EDC19_2143</name>
</gene>
<dbReference type="GO" id="GO:0005524">
    <property type="term" value="F:ATP binding"/>
    <property type="evidence" value="ECO:0007669"/>
    <property type="project" value="UniProtKB-KW"/>
</dbReference>
<evidence type="ECO:0000313" key="11">
    <source>
        <dbReference type="EMBL" id="TCK92408.1"/>
    </source>
</evidence>
<dbReference type="GO" id="GO:0006826">
    <property type="term" value="P:iron ion transport"/>
    <property type="evidence" value="ECO:0007669"/>
    <property type="project" value="UniProtKB-KW"/>
</dbReference>
<dbReference type="SMART" id="SM00382">
    <property type="entry name" value="AAA"/>
    <property type="match status" value="1"/>
</dbReference>
<name>A0A4R1MI92_9FIRM</name>
<dbReference type="Proteomes" id="UP000294545">
    <property type="component" value="Unassembled WGS sequence"/>
</dbReference>
<evidence type="ECO:0000256" key="4">
    <source>
        <dbReference type="ARBA" id="ARBA00022496"/>
    </source>
</evidence>
<dbReference type="PROSITE" id="PS50893">
    <property type="entry name" value="ABC_TRANSPORTER_2"/>
    <property type="match status" value="1"/>
</dbReference>
<dbReference type="GO" id="GO:0016887">
    <property type="term" value="F:ATP hydrolysis activity"/>
    <property type="evidence" value="ECO:0007669"/>
    <property type="project" value="InterPro"/>
</dbReference>
<dbReference type="AlphaFoldDB" id="A0A4R1MI92"/>
<dbReference type="InterPro" id="IPR051535">
    <property type="entry name" value="Siderophore_ABC-ATPase"/>
</dbReference>
<evidence type="ECO:0000313" key="12">
    <source>
        <dbReference type="Proteomes" id="UP000294545"/>
    </source>
</evidence>
<dbReference type="Pfam" id="PF00005">
    <property type="entry name" value="ABC_tran"/>
    <property type="match status" value="1"/>
</dbReference>
<dbReference type="PROSITE" id="PS00211">
    <property type="entry name" value="ABC_TRANSPORTER_1"/>
    <property type="match status" value="1"/>
</dbReference>
<keyword evidence="5" id="KW-0547">Nucleotide-binding</keyword>
<dbReference type="RefSeq" id="WP_132282845.1">
    <property type="nucleotide sequence ID" value="NZ_SMGQ01000014.1"/>
</dbReference>
<dbReference type="GO" id="GO:0005886">
    <property type="term" value="C:plasma membrane"/>
    <property type="evidence" value="ECO:0007669"/>
    <property type="project" value="UniProtKB-SubCell"/>
</dbReference>
<evidence type="ECO:0000256" key="7">
    <source>
        <dbReference type="ARBA" id="ARBA00023004"/>
    </source>
</evidence>
<keyword evidence="7" id="KW-0408">Iron</keyword>
<dbReference type="CDD" id="cd03214">
    <property type="entry name" value="ABC_Iron-Siderophores_B12_Hemin"/>
    <property type="match status" value="1"/>
</dbReference>
<keyword evidence="6 11" id="KW-0067">ATP-binding</keyword>
<evidence type="ECO:0000256" key="2">
    <source>
        <dbReference type="ARBA" id="ARBA00022448"/>
    </source>
</evidence>
<dbReference type="PANTHER" id="PTHR42771">
    <property type="entry name" value="IRON(3+)-HYDROXAMATE IMPORT ATP-BINDING PROTEIN FHUC"/>
    <property type="match status" value="1"/>
</dbReference>
<sequence length="270" mass="30039">MASILTDQLTLSYGEFKVINNLDLQIPSGKITVFIGSNGCGKSTLLKSMARLLKPKEGSIILDGKDIALTNTKKVARKMAVLPQGPSAPQELTVFQLVKLGRYPHQNWYNQWSKEDERLVWEALEVTQLKDLANRPVESLSGGQRQRAWIAMTLAQNTDIIMLDEPTTFLDLNHQVEVLDILYDLNRNQKRTIIMVLHDLNLAARYADHMVAVANQTVVASGNAKDIMTCETIKEVFGMDCTVANDPLFGTPMCIPYGKGLKPNNLKAVL</sequence>
<evidence type="ECO:0000256" key="5">
    <source>
        <dbReference type="ARBA" id="ARBA00022741"/>
    </source>
</evidence>
<evidence type="ECO:0000259" key="10">
    <source>
        <dbReference type="PROSITE" id="PS50893"/>
    </source>
</evidence>
<dbReference type="OrthoDB" id="9799337at2"/>
<evidence type="ECO:0000256" key="6">
    <source>
        <dbReference type="ARBA" id="ARBA00022840"/>
    </source>
</evidence>
<keyword evidence="9" id="KW-0472">Membrane</keyword>
<evidence type="ECO:0000256" key="1">
    <source>
        <dbReference type="ARBA" id="ARBA00004202"/>
    </source>
</evidence>
<keyword evidence="2" id="KW-0813">Transport</keyword>
<evidence type="ECO:0000256" key="3">
    <source>
        <dbReference type="ARBA" id="ARBA00022475"/>
    </source>
</evidence>
<evidence type="ECO:0000256" key="8">
    <source>
        <dbReference type="ARBA" id="ARBA00023065"/>
    </source>
</evidence>
<dbReference type="Gene3D" id="3.40.50.300">
    <property type="entry name" value="P-loop containing nucleotide triphosphate hydrolases"/>
    <property type="match status" value="1"/>
</dbReference>
<dbReference type="EMBL" id="SMGQ01000014">
    <property type="protein sequence ID" value="TCK92408.1"/>
    <property type="molecule type" value="Genomic_DNA"/>
</dbReference>
<comment type="subcellular location">
    <subcellularLocation>
        <location evidence="1">Cell membrane</location>
        <topology evidence="1">Peripheral membrane protein</topology>
    </subcellularLocation>
</comment>
<dbReference type="FunFam" id="3.40.50.300:FF:000134">
    <property type="entry name" value="Iron-enterobactin ABC transporter ATP-binding protein"/>
    <property type="match status" value="1"/>
</dbReference>
<accession>A0A4R1MI92</accession>